<dbReference type="InterPro" id="IPR004291">
    <property type="entry name" value="Transposase_IS66_central"/>
</dbReference>
<name>A0ABS8WES1_9GAMM</name>
<keyword evidence="3" id="KW-1185">Reference proteome</keyword>
<protein>
    <submittedName>
        <fullName evidence="2">Transposase</fullName>
    </submittedName>
</protein>
<comment type="caution">
    <text evidence="2">The sequence shown here is derived from an EMBL/GenBank/DDBJ whole genome shotgun (WGS) entry which is preliminary data.</text>
</comment>
<dbReference type="Pfam" id="PF03050">
    <property type="entry name" value="DDE_Tnp_IS66"/>
    <property type="match status" value="1"/>
</dbReference>
<reference evidence="2 3" key="1">
    <citation type="journal article" date="2022" name="Environ. Microbiol. Rep.">
        <title>Eco-phylogenetic analyses reveal divergent evolution of vitamin B12 metabolism in the marine bacterial family 'Psychromonadaceae'.</title>
        <authorList>
            <person name="Jin X."/>
            <person name="Yang Y."/>
            <person name="Cao H."/>
            <person name="Gao B."/>
            <person name="Zhao Z."/>
        </authorList>
    </citation>
    <scope>NUCLEOTIDE SEQUENCE [LARGE SCALE GENOMIC DNA]</scope>
    <source>
        <strain evidence="2 3">MKS20</strain>
    </source>
</reference>
<dbReference type="EMBL" id="JAIMJA010000024">
    <property type="protein sequence ID" value="MCE2596760.1"/>
    <property type="molecule type" value="Genomic_DNA"/>
</dbReference>
<organism evidence="2 3">
    <name type="scientific">Motilimonas cestriensis</name>
    <dbReference type="NCBI Taxonomy" id="2742685"/>
    <lineage>
        <taxon>Bacteria</taxon>
        <taxon>Pseudomonadati</taxon>
        <taxon>Pseudomonadota</taxon>
        <taxon>Gammaproteobacteria</taxon>
        <taxon>Alteromonadales</taxon>
        <taxon>Alteromonadales genera incertae sedis</taxon>
        <taxon>Motilimonas</taxon>
    </lineage>
</organism>
<evidence type="ECO:0000313" key="3">
    <source>
        <dbReference type="Proteomes" id="UP001201273"/>
    </source>
</evidence>
<accession>A0ABS8WES1</accession>
<evidence type="ECO:0000313" key="2">
    <source>
        <dbReference type="EMBL" id="MCE2596760.1"/>
    </source>
</evidence>
<evidence type="ECO:0000259" key="1">
    <source>
        <dbReference type="Pfam" id="PF03050"/>
    </source>
</evidence>
<gene>
    <name evidence="2" type="ORF">K6Y31_18410</name>
</gene>
<sequence>MPKDSLTDIAIHYMLNQWTKLTVYCTCDELRISNILAENAIRPFVIGRKAWLFADTPQGAHASEVCYSLV</sequence>
<feature type="domain" description="Transposase IS66 central" evidence="1">
    <location>
        <begin position="3"/>
        <end position="61"/>
    </location>
</feature>
<dbReference type="Proteomes" id="UP001201273">
    <property type="component" value="Unassembled WGS sequence"/>
</dbReference>
<proteinExistence type="predicted"/>